<dbReference type="CDD" id="cd00063">
    <property type="entry name" value="FN3"/>
    <property type="match status" value="5"/>
</dbReference>
<accession>A0A8J2QLJ8</accession>
<dbReference type="FunFam" id="2.60.40.10:FF:000028">
    <property type="entry name" value="Neuronal cell adhesion molecule"/>
    <property type="match status" value="1"/>
</dbReference>
<evidence type="ECO:0000256" key="8">
    <source>
        <dbReference type="ARBA" id="ARBA00023157"/>
    </source>
</evidence>
<evidence type="ECO:0000256" key="3">
    <source>
        <dbReference type="ARBA" id="ARBA00022729"/>
    </source>
</evidence>
<evidence type="ECO:0000256" key="5">
    <source>
        <dbReference type="ARBA" id="ARBA00022889"/>
    </source>
</evidence>
<feature type="domain" description="Fibronectin type-III" evidence="15">
    <location>
        <begin position="2288"/>
        <end position="2390"/>
    </location>
</feature>
<evidence type="ECO:0000259" key="15">
    <source>
        <dbReference type="PROSITE" id="PS50853"/>
    </source>
</evidence>
<dbReference type="GO" id="GO:0071897">
    <property type="term" value="P:DNA biosynthetic process"/>
    <property type="evidence" value="ECO:0007669"/>
    <property type="project" value="UniProtKB-ARBA"/>
</dbReference>
<evidence type="ECO:0000256" key="2">
    <source>
        <dbReference type="ARBA" id="ARBA00022692"/>
    </source>
</evidence>
<comment type="subcellular location">
    <subcellularLocation>
        <location evidence="1">Membrane</location>
        <topology evidence="1">Single-pass membrane protein</topology>
    </subcellularLocation>
</comment>
<feature type="domain" description="Fibronectin type-III" evidence="15">
    <location>
        <begin position="2395"/>
        <end position="2504"/>
    </location>
</feature>
<organism evidence="17 18">
    <name type="scientific">Danaus chrysippus</name>
    <name type="common">African queen</name>
    <dbReference type="NCBI Taxonomy" id="151541"/>
    <lineage>
        <taxon>Eukaryota</taxon>
        <taxon>Metazoa</taxon>
        <taxon>Ecdysozoa</taxon>
        <taxon>Arthropoda</taxon>
        <taxon>Hexapoda</taxon>
        <taxon>Insecta</taxon>
        <taxon>Pterygota</taxon>
        <taxon>Neoptera</taxon>
        <taxon>Endopterygota</taxon>
        <taxon>Lepidoptera</taxon>
        <taxon>Glossata</taxon>
        <taxon>Ditrysia</taxon>
        <taxon>Papilionoidea</taxon>
        <taxon>Nymphalidae</taxon>
        <taxon>Danainae</taxon>
        <taxon>Danaini</taxon>
        <taxon>Danaina</taxon>
        <taxon>Danaus</taxon>
        <taxon>Anosia</taxon>
    </lineage>
</organism>
<reference evidence="17" key="1">
    <citation type="submission" date="2021-09" db="EMBL/GenBank/DDBJ databases">
        <authorList>
            <person name="Martin H S."/>
        </authorList>
    </citation>
    <scope>NUCLEOTIDE SEQUENCE</scope>
</reference>
<dbReference type="Pfam" id="PF07679">
    <property type="entry name" value="I-set"/>
    <property type="match status" value="2"/>
</dbReference>
<feature type="domain" description="Reverse transcriptase" evidence="16">
    <location>
        <begin position="865"/>
        <end position="1152"/>
    </location>
</feature>
<feature type="domain" description="Fibronectin type-III" evidence="15">
    <location>
        <begin position="2508"/>
        <end position="2610"/>
    </location>
</feature>
<dbReference type="InterPro" id="IPR013098">
    <property type="entry name" value="Ig_I-set"/>
</dbReference>
<keyword evidence="10" id="KW-0862">Zinc</keyword>
<evidence type="ECO:0000313" key="17">
    <source>
        <dbReference type="EMBL" id="CAG9565459.1"/>
    </source>
</evidence>
<evidence type="ECO:0000256" key="9">
    <source>
        <dbReference type="ARBA" id="ARBA00023319"/>
    </source>
</evidence>
<dbReference type="InterPro" id="IPR043502">
    <property type="entry name" value="DNA/RNA_pol_sf"/>
</dbReference>
<keyword evidence="3" id="KW-0732">Signal</keyword>
<dbReference type="InterPro" id="IPR000477">
    <property type="entry name" value="RT_dom"/>
</dbReference>
<evidence type="ECO:0000259" key="14">
    <source>
        <dbReference type="PROSITE" id="PS50835"/>
    </source>
</evidence>
<dbReference type="InterPro" id="IPR003598">
    <property type="entry name" value="Ig_sub2"/>
</dbReference>
<evidence type="ECO:0000256" key="7">
    <source>
        <dbReference type="ARBA" id="ARBA00023136"/>
    </source>
</evidence>
<dbReference type="Pfam" id="PF13927">
    <property type="entry name" value="Ig_3"/>
    <property type="match status" value="3"/>
</dbReference>
<feature type="transmembrane region" description="Helical" evidence="12">
    <location>
        <begin position="40"/>
        <end position="58"/>
    </location>
</feature>
<evidence type="ECO:0000259" key="13">
    <source>
        <dbReference type="PROSITE" id="PS50157"/>
    </source>
</evidence>
<dbReference type="PROSITE" id="PS50835">
    <property type="entry name" value="IG_LIKE"/>
    <property type="match status" value="6"/>
</dbReference>
<evidence type="ECO:0000256" key="4">
    <source>
        <dbReference type="ARBA" id="ARBA00022737"/>
    </source>
</evidence>
<feature type="compositionally biased region" description="Gly residues" evidence="11">
    <location>
        <begin position="3117"/>
        <end position="3127"/>
    </location>
</feature>
<keyword evidence="6 12" id="KW-1133">Transmembrane helix</keyword>
<feature type="domain" description="Ig-like" evidence="14">
    <location>
        <begin position="1885"/>
        <end position="1974"/>
    </location>
</feature>
<feature type="domain" description="Ig-like" evidence="14">
    <location>
        <begin position="1693"/>
        <end position="1793"/>
    </location>
</feature>
<feature type="domain" description="Ig-like" evidence="14">
    <location>
        <begin position="1979"/>
        <end position="2067"/>
    </location>
</feature>
<dbReference type="Pfam" id="PF00078">
    <property type="entry name" value="RVT_1"/>
    <property type="match status" value="1"/>
</dbReference>
<evidence type="ECO:0000313" key="18">
    <source>
        <dbReference type="Proteomes" id="UP000789524"/>
    </source>
</evidence>
<dbReference type="GO" id="GO:0048812">
    <property type="term" value="P:neuron projection morphogenesis"/>
    <property type="evidence" value="ECO:0007669"/>
    <property type="project" value="UniProtKB-ARBA"/>
</dbReference>
<dbReference type="PANTHER" id="PTHR13817">
    <property type="entry name" value="TITIN"/>
    <property type="match status" value="1"/>
</dbReference>
<evidence type="ECO:0000256" key="6">
    <source>
        <dbReference type="ARBA" id="ARBA00022989"/>
    </source>
</evidence>
<dbReference type="SMART" id="SM00408">
    <property type="entry name" value="IGc2"/>
    <property type="match status" value="6"/>
</dbReference>
<dbReference type="PROSITE" id="PS00028">
    <property type="entry name" value="ZINC_FINGER_C2H2_1"/>
    <property type="match status" value="1"/>
</dbReference>
<keyword evidence="4" id="KW-0677">Repeat</keyword>
<feature type="domain" description="Ig-like" evidence="14">
    <location>
        <begin position="2603"/>
        <end position="2697"/>
    </location>
</feature>
<dbReference type="InterPro" id="IPR013783">
    <property type="entry name" value="Ig-like_fold"/>
</dbReference>
<dbReference type="InterPro" id="IPR036179">
    <property type="entry name" value="Ig-like_dom_sf"/>
</dbReference>
<dbReference type="PROSITE" id="PS50853">
    <property type="entry name" value="FN3"/>
    <property type="match status" value="5"/>
</dbReference>
<dbReference type="GO" id="GO:0045202">
    <property type="term" value="C:synapse"/>
    <property type="evidence" value="ECO:0007669"/>
    <property type="project" value="TreeGrafter"/>
</dbReference>
<dbReference type="SMART" id="SM00060">
    <property type="entry name" value="FN3"/>
    <property type="match status" value="5"/>
</dbReference>
<feature type="compositionally biased region" description="Basic residues" evidence="11">
    <location>
        <begin position="3063"/>
        <end position="3073"/>
    </location>
</feature>
<comment type="caution">
    <text evidence="17">The sequence shown here is derived from an EMBL/GenBank/DDBJ whole genome shotgun (WGS) entry which is preliminary data.</text>
</comment>
<keyword evidence="5" id="KW-0130">Cell adhesion</keyword>
<dbReference type="CDD" id="cd01650">
    <property type="entry name" value="RT_nLTR_like"/>
    <property type="match status" value="1"/>
</dbReference>
<keyword evidence="10" id="KW-0863">Zinc-finger</keyword>
<dbReference type="Pfam" id="PF00041">
    <property type="entry name" value="fn3"/>
    <property type="match status" value="4"/>
</dbReference>
<dbReference type="PROSITE" id="PS50878">
    <property type="entry name" value="RT_POL"/>
    <property type="match status" value="1"/>
</dbReference>
<feature type="domain" description="Fibronectin type-III" evidence="15">
    <location>
        <begin position="2701"/>
        <end position="2808"/>
    </location>
</feature>
<dbReference type="OrthoDB" id="8923679at2759"/>
<keyword evidence="18" id="KW-1185">Reference proteome</keyword>
<dbReference type="SUPFAM" id="SSF56672">
    <property type="entry name" value="DNA/RNA polymerases"/>
    <property type="match status" value="1"/>
</dbReference>
<evidence type="ECO:0000256" key="11">
    <source>
        <dbReference type="SAM" id="MobiDB-lite"/>
    </source>
</evidence>
<dbReference type="Proteomes" id="UP000789524">
    <property type="component" value="Unassembled WGS sequence"/>
</dbReference>
<dbReference type="GO" id="GO:0007416">
    <property type="term" value="P:synapse assembly"/>
    <property type="evidence" value="ECO:0007669"/>
    <property type="project" value="TreeGrafter"/>
</dbReference>
<dbReference type="InterPro" id="IPR013087">
    <property type="entry name" value="Znf_C2H2_type"/>
</dbReference>
<dbReference type="InterPro" id="IPR003961">
    <property type="entry name" value="FN3_dom"/>
</dbReference>
<feature type="region of interest" description="Disordered" evidence="11">
    <location>
        <begin position="3117"/>
        <end position="3155"/>
    </location>
</feature>
<feature type="domain" description="Ig-like" evidence="14">
    <location>
        <begin position="2073"/>
        <end position="2155"/>
    </location>
</feature>
<proteinExistence type="predicted"/>
<dbReference type="SMART" id="SM00409">
    <property type="entry name" value="IG"/>
    <property type="match status" value="6"/>
</dbReference>
<keyword evidence="7 12" id="KW-0472">Membrane</keyword>
<feature type="domain" description="Ig-like" evidence="14">
    <location>
        <begin position="1797"/>
        <end position="1880"/>
    </location>
</feature>
<gene>
    <name evidence="17" type="ORF">DCHRY22_LOCUS6291</name>
</gene>
<keyword evidence="9" id="KW-0393">Immunoglobulin domain</keyword>
<feature type="domain" description="C2H2-type" evidence="13">
    <location>
        <begin position="594"/>
        <end position="621"/>
    </location>
</feature>
<dbReference type="SUPFAM" id="SSF48726">
    <property type="entry name" value="Immunoglobulin"/>
    <property type="match status" value="6"/>
</dbReference>
<evidence type="ECO:0000256" key="10">
    <source>
        <dbReference type="PROSITE-ProRule" id="PRU00042"/>
    </source>
</evidence>
<dbReference type="InterPro" id="IPR003599">
    <property type="entry name" value="Ig_sub"/>
</dbReference>
<feature type="region of interest" description="Disordered" evidence="11">
    <location>
        <begin position="3054"/>
        <end position="3082"/>
    </location>
</feature>
<evidence type="ECO:0000256" key="12">
    <source>
        <dbReference type="SAM" id="Phobius"/>
    </source>
</evidence>
<sequence>MYKIGWRERAVDASLSRSRSFQHPTRYGRWPSFLTEVSKVGAMVSVGAVLIFAALVLGRHCSSLRGAPDSPPYVPPDVKRCQVQMQESNYNGSSGSLQKRIPTWQTSKKSQSLCVCYEKTINFKEKFNTRITLPVEVNDEISEVNQYLNFDETNESHGNDDDSLLLQKLNQSNQNKTLLSKLDAGVIKMLKLWLGLALTADSSALFRDRNSFGMNLKRPSELYKHLRVSKRHILGKSHDDVVTSLPKDNDAPELESRLQFHKQFMIGAQNNRVGLGSSRKVQDTDILKTFIRQDENDKYKIHAMSLEMQNEWLDIGDFCIPLALKWRTLIHDWSPALLKFYLNAFQMTLPDQSNLVRWGKGTEKTCYICGKAVGTAKHLLVGCKVLLDSGQYSRRHDRVLEIIRFVREGTRAIKSNVKPYSILKAASDWTIMMDTYEKQYKIPEDICASASRPDIFLYSRILKRVVMIELTVPWETNIPKDHATKVNKYYELTNELTRNRFVVDLYAVEVGARGITAKSLYNLLKDLGLSRTNINSFLERTSKAALVGSFQIWLGRERNLDSGGERITRVIREGGRKICPPVDLNGENGANTDLKCPTCGKNYKRRAWYIKHLKTHNGVEARQSLVSSSIITSDRVDPHVSHGEPLTGNHQESINIRTRLSIPNMKQSTWKVHDDNLAVLLEHPGSKQELNSQVETFQNTVYDYFNEQYPPPKALGDNHLSHQLARALRSILKLIQGISAQTAEYRGNFDRAKQEVDFDKNPFEYSKTIFKKERGQLLLTNDQIYDHFKSTYEVPKSVRLYTDPNEQKPEIPHIDFHGIPPTLDEISSHIKRKSSKSAPGPDGIPYIVFKKCPSVRKHLINIYGKIWSRKQIPECFGKAMFVLIPKKDRVTDPKDTRPIALTNTISKIFFSVLQTRMTRFMLSNKYFRPNHQKGFLPGISGCLEHNTLLSESLKDARKSERQITVCWIDLENAFGSIQHELMLFALRWYNFPPLVRDMIASYYSKLRFSIITKEGPSKSLSYNVGLFQGCCLSPIVFNIVINILVDKLISNEKKWGYRFKFNNKYTESILAFADDLAILTRHPKHCQVLLDEVDKFCEWTDGLRTKPSKCHCLCLGRRNTRYTSYDPGLSIGGQCVSTVTEDAPFKFLGRKIDNIGRTPSLEGIVDSFLNDLNKVDSQQISNVKKAWIYDNYFTSRLNWPFLVYDFSKTLLSKLDAGVIKMLKLWLGLALTADSSALFRDRNSFGMNLKRPSELYKHLRVSKRHILGKSHDDVVTSLPKDNDAPELESRLQFHKQFMIGAQNNRVGLGSSRKVQDTDILKSFIRQDENDKYKIHAMSLEMQNEWLDIGDFCIPLALKWRTLIHDWSPALLKFYLNAFQMTLPDQSNLVRWGKGTEKTCYICGKAVGTAKHLLVGCKVLLDSGQYSRRHDRVLEIIREAVSLSVARAQREITTNERSIGFVREGTRAIKSNVKPYSILKAASDWTIMMDTYEKQYKIPEDICASASRPDIFLYSRILKRVVMIELTVPWETNIPKDHATKVNKYYELTNELTRNRFVVDLYAVEVGARGITAKSLYNLLKDLGLSRTNINSFLERTSKAALLRGPLNLHLGRKSQALLKLLSLQRNGPGTRTVNPLNAKRYSCSVVDSSKYTCDDVKKLMKQNDERNVIWCSLVREDSVYLQNQRSKRSPDSRPELVYTFIEQAVQPGAQVALKCSAVGEPPPRFRWILDGLPIPAHHGAMVTEGRETGQSGLGSSNYILSTLSLNSARVEHGGRYECRATNTHGSVAHAARLNVYGPPYIRSINPVKAVAGSDITIWCPYYGFPIDSVKWEGGAGNDPRYHQSDGQLTISNVDRTRDKGGWICSVLTPGGELARREVQINVVSPPVLSPIVFPPGLRSGDRAQLTCTVTSGDMPVYFSWLKDQMPISSVLQVDERGAEFYSMLLFKSLTAAHSGIYTCVVTNTAGKANMSAELAIKVPPYWQLEPSDTSVLLNGSLTVSCEARGHPPPHIYWTKFTGSTESALGGVSDPVVLGNGSLRLDSARAEHSGKYRCKAENGVAPALSKTLTIHVNEPARFETPSVNVTAKLGETVRLVCVARGDNPLSMAWSHSGRTLPNSDYRMSISETRSVEGLRSELVIERADRRDSGVYRCQATNPYGRSDHFVHLGVQEPPEPPANFRVVDATSRTIRLQWRRPFDGNSPVLGYVVQYRRHDSTNPDMNPWRDADTHNVSVSARNADSYSENEEATITGLEPATAYLVRARTVTAQFSSAQTRALLALTLHEPPARPPLALRASAPRPSTIELAWQAPPASSWNGELLGYTVWWWLSADGTLSGGASVGMEFATVRGHVTKYTIAGLEHYTRYSVSVRAFNSAGAGPATPPVNTLTQESVPSEGPRAVRCRAVSPQSLKVEWSPPPAHAHHGALLGYKLLYRPEHTTGWVEWEARTGAGGAPETGAEVKRVAGVETLLLALRPHMNYTLQVLAYTASGDGVPAHPVHCTTQQDAPGPPAAVKVIATSVTSLAVSWLPPSRPNGPILYYTVFYRELGRDRPPQTTTVQAEEGEMSVGLGGYAEIRSLSETATYEAWVAAHSAAGEGEQSAPQPATTTSRAAVRLLSFGVWARVQCGHPLRLACAWRGEPAPRARWLRGDRPVTHDPRTHLTPHGHLAIHEVDSSTIGNYTCSARNAFSSEEETYRVECASPPAAPTLTLEKVDHTLAKLSWRTTHHPSAPPHGFTIYWMRIRDESGEGSEATSSRGEDERRIEAGGEASSVVLRSLSCGGMYSVKAVAHSRAGSSSPSPPLLVRTKPPVLVWEGGGDTNQDEGAEAAVWSNSSALALDARRAVSCGARLVRLQWRRADTSRAWRDADLTSLHHHREVVIGGLTVGMWYALKLWTATDSGRQQTVIYAATTTHSGERLRRPASFLSSGPPVTPHTTADNSERVLGAVSLAFAALAALAVSALLIVLMAKRSTLLSCGGQVDEEARRCSHTSGDKTACPEQQNMRNCQHDYKHDKLSPASGENLYVYEISPYATFAVGGETAATLDHTLQFRTFGHRENDAPPHRPCRKHPQRHRERTDASVEKHHSECELQHLRYEKVRPRHCPGTSYCMPLQHHGGGGSTGGGGSVGGFSEVYAGDSSVESGPGSLSPRTHHEHS</sequence>
<protein>
    <submittedName>
        <fullName evidence="17">(African queen) hypothetical protein</fullName>
    </submittedName>
</protein>
<dbReference type="InterPro" id="IPR050964">
    <property type="entry name" value="Striated_Muscle_Regulatory"/>
</dbReference>
<dbReference type="InterPro" id="IPR007110">
    <property type="entry name" value="Ig-like_dom"/>
</dbReference>
<dbReference type="PANTHER" id="PTHR13817:SF102">
    <property type="entry name" value="DOWN SYNDROME CELL ADHESION MOLECULE-LIKE PROTEIN DSCAM2"/>
    <property type="match status" value="1"/>
</dbReference>
<dbReference type="FunFam" id="2.60.40.10:FF:000017">
    <property type="entry name" value="Down syndrome cell adhesion molecule b"/>
    <property type="match status" value="1"/>
</dbReference>
<dbReference type="GO" id="GO:0008270">
    <property type="term" value="F:zinc ion binding"/>
    <property type="evidence" value="ECO:0007669"/>
    <property type="project" value="UniProtKB-KW"/>
</dbReference>
<evidence type="ECO:0000256" key="1">
    <source>
        <dbReference type="ARBA" id="ARBA00004167"/>
    </source>
</evidence>
<dbReference type="SUPFAM" id="SSF49265">
    <property type="entry name" value="Fibronectin type III"/>
    <property type="match status" value="3"/>
</dbReference>
<dbReference type="Gene3D" id="2.60.40.10">
    <property type="entry name" value="Immunoglobulins"/>
    <property type="match status" value="11"/>
</dbReference>
<name>A0A8J2QLJ8_9NEOP</name>
<feature type="transmembrane region" description="Helical" evidence="12">
    <location>
        <begin position="2942"/>
        <end position="2965"/>
    </location>
</feature>
<dbReference type="FunFam" id="2.60.40.10:FF:000333">
    <property type="entry name" value="Down syndrome cell adhesion molecule"/>
    <property type="match status" value="1"/>
</dbReference>
<dbReference type="EMBL" id="CAKASE010000053">
    <property type="protein sequence ID" value="CAG9565459.1"/>
    <property type="molecule type" value="Genomic_DNA"/>
</dbReference>
<dbReference type="PROSITE" id="PS50157">
    <property type="entry name" value="ZINC_FINGER_C2H2_2"/>
    <property type="match status" value="1"/>
</dbReference>
<dbReference type="GO" id="GO:0016020">
    <property type="term" value="C:membrane"/>
    <property type="evidence" value="ECO:0007669"/>
    <property type="project" value="UniProtKB-SubCell"/>
</dbReference>
<keyword evidence="8" id="KW-1015">Disulfide bond</keyword>
<dbReference type="GO" id="GO:0007156">
    <property type="term" value="P:homophilic cell adhesion via plasma membrane adhesion molecules"/>
    <property type="evidence" value="ECO:0007669"/>
    <property type="project" value="TreeGrafter"/>
</dbReference>
<dbReference type="InterPro" id="IPR036116">
    <property type="entry name" value="FN3_sf"/>
</dbReference>
<keyword evidence="10" id="KW-0479">Metal-binding</keyword>
<evidence type="ECO:0000259" key="16">
    <source>
        <dbReference type="PROSITE" id="PS50878"/>
    </source>
</evidence>
<feature type="domain" description="Fibronectin type-III" evidence="15">
    <location>
        <begin position="2174"/>
        <end position="2284"/>
    </location>
</feature>
<keyword evidence="2 12" id="KW-0812">Transmembrane</keyword>
<dbReference type="CDD" id="cd00096">
    <property type="entry name" value="Ig"/>
    <property type="match status" value="1"/>
</dbReference>